<name>A0A5S9NB31_9GAMM</name>
<proteinExistence type="predicted"/>
<evidence type="ECO:0000313" key="4">
    <source>
        <dbReference type="Proteomes" id="UP000439591"/>
    </source>
</evidence>
<accession>A0A5S9NB31</accession>
<dbReference type="OrthoDB" id="5737029at2"/>
<dbReference type="EMBL" id="CACSIM010000005">
    <property type="protein sequence ID" value="CAA0114270.1"/>
    <property type="molecule type" value="Genomic_DNA"/>
</dbReference>
<keyword evidence="3" id="KW-1185">Reference proteome</keyword>
<dbReference type="InterPro" id="IPR036034">
    <property type="entry name" value="PDZ_sf"/>
</dbReference>
<evidence type="ECO:0000313" key="3">
    <source>
        <dbReference type="Proteomes" id="UP000435877"/>
    </source>
</evidence>
<dbReference type="SUPFAM" id="SSF50156">
    <property type="entry name" value="PDZ domain-like"/>
    <property type="match status" value="1"/>
</dbReference>
<organism evidence="1 3">
    <name type="scientific">Zhongshania aliphaticivorans</name>
    <dbReference type="NCBI Taxonomy" id="1470434"/>
    <lineage>
        <taxon>Bacteria</taxon>
        <taxon>Pseudomonadati</taxon>
        <taxon>Pseudomonadota</taxon>
        <taxon>Gammaproteobacteria</taxon>
        <taxon>Cellvibrionales</taxon>
        <taxon>Spongiibacteraceae</taxon>
        <taxon>Zhongshania</taxon>
    </lineage>
</organism>
<reference evidence="3 4" key="1">
    <citation type="submission" date="2019-11" db="EMBL/GenBank/DDBJ databases">
        <authorList>
            <person name="Holert J."/>
        </authorList>
    </citation>
    <scope>NUCLEOTIDE SEQUENCE [LARGE SCALE GENOMIC DNA]</scope>
    <source>
        <strain evidence="2">BC3_2A</strain>
        <strain evidence="1">SB11_1A</strain>
    </source>
</reference>
<protein>
    <submittedName>
        <fullName evidence="1">Type II secretion system protein C</fullName>
    </submittedName>
</protein>
<dbReference type="Gene3D" id="2.30.42.10">
    <property type="match status" value="1"/>
</dbReference>
<evidence type="ECO:0000313" key="1">
    <source>
        <dbReference type="EMBL" id="CAA0087203.1"/>
    </source>
</evidence>
<dbReference type="Proteomes" id="UP000435877">
    <property type="component" value="Unassembled WGS sequence"/>
</dbReference>
<dbReference type="RefSeq" id="WP_159267854.1">
    <property type="nucleotide sequence ID" value="NZ_CACSIK010000001.1"/>
</dbReference>
<dbReference type="EMBL" id="CACSIK010000001">
    <property type="protein sequence ID" value="CAA0087203.1"/>
    <property type="molecule type" value="Genomic_DNA"/>
</dbReference>
<sequence length="259" mass="29015">MVSSIVRGVVFSAITGLILFTAGSMWPVMRATSEEALIFNAENADMFGEDPYVYTELRLQELGPDYALMTVDGDNRQLQPGDMLVEPCLSLSRILKNAVLLDHCGSYALLSLRQPTHDASTLKLQVLNSIAELPLGREPKVVDLRGNERIQQLVSDYRHRLYDRPLSLLGAINVDVVRSAIGREYYISPGKDKRIFSQLGLEPGDRVRAFDGISMTDDEAVTAMYERLDDVNHLAITLERNQQDWVVLVDFDTLALNNE</sequence>
<dbReference type="Proteomes" id="UP000439591">
    <property type="component" value="Unassembled WGS sequence"/>
</dbReference>
<gene>
    <name evidence="1" type="primary">epsC_1</name>
    <name evidence="1" type="ORF">IHBHHGIJ_01242</name>
    <name evidence="2" type="ORF">KFEGEMFD_02982</name>
</gene>
<dbReference type="AlphaFoldDB" id="A0A5S9NB31"/>
<evidence type="ECO:0000313" key="2">
    <source>
        <dbReference type="EMBL" id="CAA0114270.1"/>
    </source>
</evidence>